<keyword evidence="3" id="KW-0238">DNA-binding</keyword>
<evidence type="ECO:0000259" key="7">
    <source>
        <dbReference type="PROSITE" id="PS50110"/>
    </source>
</evidence>
<dbReference type="InterPro" id="IPR016032">
    <property type="entry name" value="Sig_transdc_resp-reg_C-effctor"/>
</dbReference>
<evidence type="ECO:0000256" key="3">
    <source>
        <dbReference type="ARBA" id="ARBA00023125"/>
    </source>
</evidence>
<keyword evidence="4" id="KW-0804">Transcription</keyword>
<dbReference type="SMART" id="SM00448">
    <property type="entry name" value="REC"/>
    <property type="match status" value="1"/>
</dbReference>
<dbReference type="Pfam" id="PF00072">
    <property type="entry name" value="Response_reg"/>
    <property type="match status" value="1"/>
</dbReference>
<organism evidence="8 9">
    <name type="scientific">Phototrophicus methaneseepsis</name>
    <dbReference type="NCBI Taxonomy" id="2710758"/>
    <lineage>
        <taxon>Bacteria</taxon>
        <taxon>Bacillati</taxon>
        <taxon>Chloroflexota</taxon>
        <taxon>Candidatus Thermofontia</taxon>
        <taxon>Phototrophicales</taxon>
        <taxon>Phototrophicaceae</taxon>
        <taxon>Phototrophicus</taxon>
    </lineage>
</organism>
<dbReference type="PROSITE" id="PS50110">
    <property type="entry name" value="RESPONSE_REGULATORY"/>
    <property type="match status" value="1"/>
</dbReference>
<dbReference type="PRINTS" id="PR00038">
    <property type="entry name" value="HTHLUXR"/>
</dbReference>
<dbReference type="GO" id="GO:0000160">
    <property type="term" value="P:phosphorelay signal transduction system"/>
    <property type="evidence" value="ECO:0007669"/>
    <property type="project" value="InterPro"/>
</dbReference>
<evidence type="ECO:0000259" key="6">
    <source>
        <dbReference type="PROSITE" id="PS50043"/>
    </source>
</evidence>
<dbReference type="Proteomes" id="UP000594468">
    <property type="component" value="Chromosome"/>
</dbReference>
<dbReference type="InterPro" id="IPR039420">
    <property type="entry name" value="WalR-like"/>
</dbReference>
<dbReference type="SMART" id="SM00421">
    <property type="entry name" value="HTH_LUXR"/>
    <property type="match status" value="1"/>
</dbReference>
<proteinExistence type="predicted"/>
<feature type="domain" description="Response regulatory" evidence="7">
    <location>
        <begin position="7"/>
        <end position="123"/>
    </location>
</feature>
<dbReference type="AlphaFoldDB" id="A0A7S8ECM1"/>
<keyword evidence="2" id="KW-0805">Transcription regulation</keyword>
<evidence type="ECO:0000256" key="2">
    <source>
        <dbReference type="ARBA" id="ARBA00023015"/>
    </source>
</evidence>
<dbReference type="GO" id="GO:0006355">
    <property type="term" value="P:regulation of DNA-templated transcription"/>
    <property type="evidence" value="ECO:0007669"/>
    <property type="project" value="InterPro"/>
</dbReference>
<dbReference type="InterPro" id="IPR011006">
    <property type="entry name" value="CheY-like_superfamily"/>
</dbReference>
<protein>
    <submittedName>
        <fullName evidence="8">Response regulator transcription factor</fullName>
    </submittedName>
</protein>
<dbReference type="GO" id="GO:0003677">
    <property type="term" value="F:DNA binding"/>
    <property type="evidence" value="ECO:0007669"/>
    <property type="project" value="UniProtKB-KW"/>
</dbReference>
<dbReference type="Gene3D" id="3.40.50.2300">
    <property type="match status" value="1"/>
</dbReference>
<evidence type="ECO:0000256" key="1">
    <source>
        <dbReference type="ARBA" id="ARBA00022553"/>
    </source>
</evidence>
<reference evidence="8 9" key="1">
    <citation type="submission" date="2020-02" db="EMBL/GenBank/DDBJ databases">
        <authorList>
            <person name="Zheng R.K."/>
            <person name="Sun C.M."/>
        </authorList>
    </citation>
    <scope>NUCLEOTIDE SEQUENCE [LARGE SCALE GENOMIC DNA]</scope>
    <source>
        <strain evidence="9">rifampicinis</strain>
    </source>
</reference>
<dbReference type="SUPFAM" id="SSF52172">
    <property type="entry name" value="CheY-like"/>
    <property type="match status" value="1"/>
</dbReference>
<dbReference type="CDD" id="cd17535">
    <property type="entry name" value="REC_NarL-like"/>
    <property type="match status" value="1"/>
</dbReference>
<dbReference type="CDD" id="cd06170">
    <property type="entry name" value="LuxR_C_like"/>
    <property type="match status" value="1"/>
</dbReference>
<dbReference type="InterPro" id="IPR000792">
    <property type="entry name" value="Tscrpt_reg_LuxR_C"/>
</dbReference>
<dbReference type="KEGG" id="pmet:G4Y79_08885"/>
<dbReference type="EMBL" id="CP062983">
    <property type="protein sequence ID" value="QPC84474.1"/>
    <property type="molecule type" value="Genomic_DNA"/>
</dbReference>
<keyword evidence="9" id="KW-1185">Reference proteome</keyword>
<dbReference type="InterPro" id="IPR058245">
    <property type="entry name" value="NreC/VraR/RcsB-like_REC"/>
</dbReference>
<dbReference type="SUPFAM" id="SSF46894">
    <property type="entry name" value="C-terminal effector domain of the bipartite response regulators"/>
    <property type="match status" value="1"/>
</dbReference>
<evidence type="ECO:0000313" key="8">
    <source>
        <dbReference type="EMBL" id="QPC84474.1"/>
    </source>
</evidence>
<dbReference type="PANTHER" id="PTHR43214">
    <property type="entry name" value="TWO-COMPONENT RESPONSE REGULATOR"/>
    <property type="match status" value="1"/>
</dbReference>
<feature type="modified residue" description="4-aspartylphosphate" evidence="5">
    <location>
        <position position="58"/>
    </location>
</feature>
<name>A0A7S8ECM1_9CHLR</name>
<dbReference type="InterPro" id="IPR001789">
    <property type="entry name" value="Sig_transdc_resp-reg_receiver"/>
</dbReference>
<evidence type="ECO:0000313" key="9">
    <source>
        <dbReference type="Proteomes" id="UP000594468"/>
    </source>
</evidence>
<dbReference type="PANTHER" id="PTHR43214:SF41">
    <property type="entry name" value="NITRATE_NITRITE RESPONSE REGULATOR PROTEIN NARP"/>
    <property type="match status" value="1"/>
</dbReference>
<gene>
    <name evidence="8" type="ORF">G4Y79_08885</name>
</gene>
<evidence type="ECO:0000256" key="5">
    <source>
        <dbReference type="PROSITE-ProRule" id="PRU00169"/>
    </source>
</evidence>
<keyword evidence="1 5" id="KW-0597">Phosphoprotein</keyword>
<dbReference type="PROSITE" id="PS50043">
    <property type="entry name" value="HTH_LUXR_2"/>
    <property type="match status" value="1"/>
</dbReference>
<dbReference type="RefSeq" id="WP_195172537.1">
    <property type="nucleotide sequence ID" value="NZ_CP062983.1"/>
</dbReference>
<dbReference type="Pfam" id="PF00196">
    <property type="entry name" value="GerE"/>
    <property type="match status" value="1"/>
</dbReference>
<sequence length="222" mass="24921">MNNEVTRILLADDHAVLRAGLRALLNIEPDITVIGEAGNGNETLEQIEVLQPDIVVLDLMMPQVKGLDIIEQITRTYPHTRVLVLTMHAESQYIRHVMQAGGAGYVLKSAADTELISAIREIANGNSYLTPGVTNVLLADYREQHQEPELTQPTDLDLLSDREREVLIMTALGYSSKEMGEMLFISPKTVDTYRQRVMDKLQLESRAELVQYALKHELLEAK</sequence>
<evidence type="ECO:0000256" key="4">
    <source>
        <dbReference type="ARBA" id="ARBA00023163"/>
    </source>
</evidence>
<feature type="domain" description="HTH luxR-type" evidence="6">
    <location>
        <begin position="152"/>
        <end position="217"/>
    </location>
</feature>
<accession>A0A7S8ECM1</accession>